<protein>
    <submittedName>
        <fullName evidence="1">Uncharacterized protein</fullName>
    </submittedName>
</protein>
<reference evidence="1" key="1">
    <citation type="submission" date="2023-07" db="EMBL/GenBank/DDBJ databases">
        <title>Chromosome-level genome assembly of Artemia franciscana.</title>
        <authorList>
            <person name="Jo E."/>
        </authorList>
    </citation>
    <scope>NUCLEOTIDE SEQUENCE</scope>
    <source>
        <tissue evidence="1">Whole body</tissue>
    </source>
</reference>
<comment type="caution">
    <text evidence="1">The sequence shown here is derived from an EMBL/GenBank/DDBJ whole genome shotgun (WGS) entry which is preliminary data.</text>
</comment>
<keyword evidence="2" id="KW-1185">Reference proteome</keyword>
<dbReference type="Proteomes" id="UP001187531">
    <property type="component" value="Unassembled WGS sequence"/>
</dbReference>
<dbReference type="AlphaFoldDB" id="A0AA88HMT0"/>
<proteinExistence type="predicted"/>
<gene>
    <name evidence="1" type="ORF">QYM36_013547</name>
</gene>
<accession>A0AA88HMT0</accession>
<organism evidence="1 2">
    <name type="scientific">Artemia franciscana</name>
    <name type="common">Brine shrimp</name>
    <name type="synonym">Artemia sanfranciscana</name>
    <dbReference type="NCBI Taxonomy" id="6661"/>
    <lineage>
        <taxon>Eukaryota</taxon>
        <taxon>Metazoa</taxon>
        <taxon>Ecdysozoa</taxon>
        <taxon>Arthropoda</taxon>
        <taxon>Crustacea</taxon>
        <taxon>Branchiopoda</taxon>
        <taxon>Anostraca</taxon>
        <taxon>Artemiidae</taxon>
        <taxon>Artemia</taxon>
    </lineage>
</organism>
<evidence type="ECO:0000313" key="2">
    <source>
        <dbReference type="Proteomes" id="UP001187531"/>
    </source>
</evidence>
<sequence length="79" mass="8380">MASGYMQMANYIHPIALVQPDDATVGVASSFGQTAGGYMAKGYMQIANYSHLIALVQPDNTTVGVARRFGQTAGGYTEF</sequence>
<dbReference type="EMBL" id="JAVRJZ010000017">
    <property type="protein sequence ID" value="KAK2709899.1"/>
    <property type="molecule type" value="Genomic_DNA"/>
</dbReference>
<evidence type="ECO:0000313" key="1">
    <source>
        <dbReference type="EMBL" id="KAK2709899.1"/>
    </source>
</evidence>
<name>A0AA88HMT0_ARTSF</name>